<dbReference type="SUPFAM" id="SSF48452">
    <property type="entry name" value="TPR-like"/>
    <property type="match status" value="1"/>
</dbReference>
<feature type="non-terminal residue" evidence="1">
    <location>
        <position position="163"/>
    </location>
</feature>
<dbReference type="AlphaFoldDB" id="X0U3T0"/>
<comment type="caution">
    <text evidence="1">The sequence shown here is derived from an EMBL/GenBank/DDBJ whole genome shotgun (WGS) entry which is preliminary data.</text>
</comment>
<protein>
    <submittedName>
        <fullName evidence="1">Uncharacterized protein</fullName>
    </submittedName>
</protein>
<feature type="non-terminal residue" evidence="1">
    <location>
        <position position="1"/>
    </location>
</feature>
<sequence>PGSWWTTAETGETFWLLREYTEAEYYLNQAIMRSPDGFASYEYKIHTYLNSKGNTNKARLILEEASQMISSTKNPRFIKIEVLLDVYDGNYQEALKYLSLESFDAVQDQFYYEPQSLLYAKIYELMNKPELAYAYYDSARIFLESKLIDYHEDSRLYSSLGIA</sequence>
<gene>
    <name evidence="1" type="ORF">S01H1_23141</name>
</gene>
<dbReference type="Gene3D" id="1.25.40.10">
    <property type="entry name" value="Tetratricopeptide repeat domain"/>
    <property type="match status" value="1"/>
</dbReference>
<dbReference type="EMBL" id="BARS01013259">
    <property type="protein sequence ID" value="GAF95042.1"/>
    <property type="molecule type" value="Genomic_DNA"/>
</dbReference>
<reference evidence="1" key="1">
    <citation type="journal article" date="2014" name="Front. Microbiol.">
        <title>High frequency of phylogenetically diverse reductive dehalogenase-homologous genes in deep subseafloor sedimentary metagenomes.</title>
        <authorList>
            <person name="Kawai M."/>
            <person name="Futagami T."/>
            <person name="Toyoda A."/>
            <person name="Takaki Y."/>
            <person name="Nishi S."/>
            <person name="Hori S."/>
            <person name="Arai W."/>
            <person name="Tsubouchi T."/>
            <person name="Morono Y."/>
            <person name="Uchiyama I."/>
            <person name="Ito T."/>
            <person name="Fujiyama A."/>
            <person name="Inagaki F."/>
            <person name="Takami H."/>
        </authorList>
    </citation>
    <scope>NUCLEOTIDE SEQUENCE</scope>
    <source>
        <strain evidence="1">Expedition CK06-06</strain>
    </source>
</reference>
<evidence type="ECO:0000313" key="1">
    <source>
        <dbReference type="EMBL" id="GAF95042.1"/>
    </source>
</evidence>
<proteinExistence type="predicted"/>
<organism evidence="1">
    <name type="scientific">marine sediment metagenome</name>
    <dbReference type="NCBI Taxonomy" id="412755"/>
    <lineage>
        <taxon>unclassified sequences</taxon>
        <taxon>metagenomes</taxon>
        <taxon>ecological metagenomes</taxon>
    </lineage>
</organism>
<accession>X0U3T0</accession>
<name>X0U3T0_9ZZZZ</name>
<dbReference type="InterPro" id="IPR011990">
    <property type="entry name" value="TPR-like_helical_dom_sf"/>
</dbReference>